<organism evidence="2 3">
    <name type="scientific">Pseudocohnilembus persalinus</name>
    <name type="common">Ciliate</name>
    <dbReference type="NCBI Taxonomy" id="266149"/>
    <lineage>
        <taxon>Eukaryota</taxon>
        <taxon>Sar</taxon>
        <taxon>Alveolata</taxon>
        <taxon>Ciliophora</taxon>
        <taxon>Intramacronucleata</taxon>
        <taxon>Oligohymenophorea</taxon>
        <taxon>Scuticociliatia</taxon>
        <taxon>Philasterida</taxon>
        <taxon>Pseudocohnilembidae</taxon>
        <taxon>Pseudocohnilembus</taxon>
    </lineage>
</organism>
<gene>
    <name evidence="2" type="ORF">PPERSA_01378</name>
</gene>
<name>A0A0V0QGS2_PSEPJ</name>
<reference evidence="2 3" key="1">
    <citation type="journal article" date="2015" name="Sci. Rep.">
        <title>Genome of the facultative scuticociliatosis pathogen Pseudocohnilembus persalinus provides insight into its virulence through horizontal gene transfer.</title>
        <authorList>
            <person name="Xiong J."/>
            <person name="Wang G."/>
            <person name="Cheng J."/>
            <person name="Tian M."/>
            <person name="Pan X."/>
            <person name="Warren A."/>
            <person name="Jiang C."/>
            <person name="Yuan D."/>
            <person name="Miao W."/>
        </authorList>
    </citation>
    <scope>NUCLEOTIDE SEQUENCE [LARGE SCALE GENOMIC DNA]</scope>
    <source>
        <strain evidence="2">36N120E</strain>
    </source>
</reference>
<keyword evidence="3" id="KW-1185">Reference proteome</keyword>
<dbReference type="AlphaFoldDB" id="A0A0V0QGS2"/>
<feature type="compositionally biased region" description="Acidic residues" evidence="1">
    <location>
        <begin position="120"/>
        <end position="130"/>
    </location>
</feature>
<evidence type="ECO:0000313" key="3">
    <source>
        <dbReference type="Proteomes" id="UP000054937"/>
    </source>
</evidence>
<sequence length="140" mass="17038">MEQFDQREADQTQKNISNKKEFQNKFFIDNFEQLEQLFSYSKFQRFLLRNKQKFCQENLKQVLKIKAHEDWITKIVVYYIGEEIQVSQQFKKYTVLGSSDTGTILKVRNSFIFDDEKEEEEEEFTDEDQFNEFQTGIFKH</sequence>
<comment type="caution">
    <text evidence="2">The sequence shown here is derived from an EMBL/GenBank/DDBJ whole genome shotgun (WGS) entry which is preliminary data.</text>
</comment>
<evidence type="ECO:0000313" key="2">
    <source>
        <dbReference type="EMBL" id="KRX01475.1"/>
    </source>
</evidence>
<accession>A0A0V0QGS2</accession>
<dbReference type="Proteomes" id="UP000054937">
    <property type="component" value="Unassembled WGS sequence"/>
</dbReference>
<dbReference type="InParanoid" id="A0A0V0QGS2"/>
<evidence type="ECO:0000256" key="1">
    <source>
        <dbReference type="SAM" id="MobiDB-lite"/>
    </source>
</evidence>
<dbReference type="EMBL" id="LDAU01000170">
    <property type="protein sequence ID" value="KRX01475.1"/>
    <property type="molecule type" value="Genomic_DNA"/>
</dbReference>
<feature type="region of interest" description="Disordered" evidence="1">
    <location>
        <begin position="120"/>
        <end position="140"/>
    </location>
</feature>
<proteinExistence type="predicted"/>
<protein>
    <submittedName>
        <fullName evidence="2">Uncharacterized protein</fullName>
    </submittedName>
</protein>